<gene>
    <name evidence="7" type="ORF">H6H00_09695</name>
</gene>
<keyword evidence="3 5" id="KW-0732">Signal</keyword>
<reference evidence="7 8" key="1">
    <citation type="submission" date="2020-08" db="EMBL/GenBank/DDBJ databases">
        <authorList>
            <person name="Mo P."/>
        </authorList>
    </citation>
    <scope>NUCLEOTIDE SEQUENCE [LARGE SCALE GENOMIC DNA]</scope>
    <source>
        <strain evidence="7 8">CGMCC 4.1532</strain>
    </source>
</reference>
<dbReference type="PANTHER" id="PTHR35936:SF17">
    <property type="entry name" value="ARGININE-BINDING EXTRACELLULAR PROTEIN ARTP"/>
    <property type="match status" value="1"/>
</dbReference>
<dbReference type="SUPFAM" id="SSF53850">
    <property type="entry name" value="Periplasmic binding protein-like II"/>
    <property type="match status" value="1"/>
</dbReference>
<sequence>MFRRTIPAAVSVAVLTVGLAACGGGGDSAAPAAEGGVELTNPGQLTWCTSLPYEPFEFQQGDQVVGFEVDLVALIAERLNATPTVVVTAFEGIQSGTDLTVGTCDLAAAGMTITPTREENFDFSEPFFDATQALLVRADSGITTAEQLAGRNVGVQNGTTGADYAAANIPGANLVTFEDLGLLTTAIQTGQVDAVIQDNGPLLSFATQNPEFAVTTEFDTGEQYGMGVRTGNTALLDVVNEVLATSRTDGTYDAAYEKWFGTAAPAN</sequence>
<evidence type="ECO:0000313" key="7">
    <source>
        <dbReference type="EMBL" id="QNG55496.1"/>
    </source>
</evidence>
<dbReference type="PROSITE" id="PS51257">
    <property type="entry name" value="PROKAR_LIPOPROTEIN"/>
    <property type="match status" value="1"/>
</dbReference>
<dbReference type="PANTHER" id="PTHR35936">
    <property type="entry name" value="MEMBRANE-BOUND LYTIC MUREIN TRANSGLYCOSYLASE F"/>
    <property type="match status" value="1"/>
</dbReference>
<dbReference type="KEGG" id="ppel:H6H00_09695"/>
<dbReference type="Gene3D" id="3.40.190.10">
    <property type="entry name" value="Periplasmic binding protein-like II"/>
    <property type="match status" value="2"/>
</dbReference>
<evidence type="ECO:0000256" key="1">
    <source>
        <dbReference type="ARBA" id="ARBA00004196"/>
    </source>
</evidence>
<evidence type="ECO:0000256" key="4">
    <source>
        <dbReference type="RuleBase" id="RU003744"/>
    </source>
</evidence>
<dbReference type="InterPro" id="IPR001638">
    <property type="entry name" value="Solute-binding_3/MltF_N"/>
</dbReference>
<dbReference type="CDD" id="cd13530">
    <property type="entry name" value="PBP2_peptides_like"/>
    <property type="match status" value="1"/>
</dbReference>
<dbReference type="PROSITE" id="PS01039">
    <property type="entry name" value="SBP_BACTERIAL_3"/>
    <property type="match status" value="1"/>
</dbReference>
<protein>
    <submittedName>
        <fullName evidence="7">Amino acid ABC transporter substrate-binding protein</fullName>
    </submittedName>
</protein>
<accession>A0A7G7MRT5</accession>
<feature type="signal peptide" evidence="5">
    <location>
        <begin position="1"/>
        <end position="23"/>
    </location>
</feature>
<dbReference type="InterPro" id="IPR018313">
    <property type="entry name" value="SBP_3_CS"/>
</dbReference>
<keyword evidence="8" id="KW-1185">Reference proteome</keyword>
<dbReference type="EMBL" id="CP060131">
    <property type="protein sequence ID" value="QNG55496.1"/>
    <property type="molecule type" value="Genomic_DNA"/>
</dbReference>
<dbReference type="GO" id="GO:0030313">
    <property type="term" value="C:cell envelope"/>
    <property type="evidence" value="ECO:0007669"/>
    <property type="project" value="UniProtKB-SubCell"/>
</dbReference>
<evidence type="ECO:0000256" key="5">
    <source>
        <dbReference type="SAM" id="SignalP"/>
    </source>
</evidence>
<evidence type="ECO:0000256" key="3">
    <source>
        <dbReference type="ARBA" id="ARBA00022729"/>
    </source>
</evidence>
<comment type="subcellular location">
    <subcellularLocation>
        <location evidence="1">Cell envelope</location>
    </subcellularLocation>
</comment>
<evidence type="ECO:0000259" key="6">
    <source>
        <dbReference type="SMART" id="SM00062"/>
    </source>
</evidence>
<organism evidence="7 8">
    <name type="scientific">Pseudonocardia petroleophila</name>
    <dbReference type="NCBI Taxonomy" id="37331"/>
    <lineage>
        <taxon>Bacteria</taxon>
        <taxon>Bacillati</taxon>
        <taxon>Actinomycetota</taxon>
        <taxon>Actinomycetes</taxon>
        <taxon>Pseudonocardiales</taxon>
        <taxon>Pseudonocardiaceae</taxon>
        <taxon>Pseudonocardia</taxon>
    </lineage>
</organism>
<dbReference type="Proteomes" id="UP000515728">
    <property type="component" value="Chromosome"/>
</dbReference>
<comment type="similarity">
    <text evidence="2 4">Belongs to the bacterial solute-binding protein 3 family.</text>
</comment>
<name>A0A7G7MRT5_9PSEU</name>
<feature type="domain" description="Solute-binding protein family 3/N-terminal" evidence="6">
    <location>
        <begin position="44"/>
        <end position="263"/>
    </location>
</feature>
<proteinExistence type="inferred from homology"/>
<dbReference type="Pfam" id="PF00497">
    <property type="entry name" value="SBP_bac_3"/>
    <property type="match status" value="1"/>
</dbReference>
<dbReference type="AlphaFoldDB" id="A0A7G7MRT5"/>
<evidence type="ECO:0000313" key="8">
    <source>
        <dbReference type="Proteomes" id="UP000515728"/>
    </source>
</evidence>
<feature type="chain" id="PRO_5038510437" evidence="5">
    <location>
        <begin position="24"/>
        <end position="267"/>
    </location>
</feature>
<evidence type="ECO:0000256" key="2">
    <source>
        <dbReference type="ARBA" id="ARBA00010333"/>
    </source>
</evidence>
<dbReference type="SMART" id="SM00062">
    <property type="entry name" value="PBPb"/>
    <property type="match status" value="1"/>
</dbReference>